<comment type="caution">
    <text evidence="2">The sequence shown here is derived from an EMBL/GenBank/DDBJ whole genome shotgun (WGS) entry which is preliminary data.</text>
</comment>
<evidence type="ECO:0000313" key="3">
    <source>
        <dbReference type="Proteomes" id="UP001054945"/>
    </source>
</evidence>
<evidence type="ECO:0000256" key="1">
    <source>
        <dbReference type="ARBA" id="ARBA00023002"/>
    </source>
</evidence>
<dbReference type="Gene3D" id="3.40.50.720">
    <property type="entry name" value="NAD(P)-binding Rossmann-like Domain"/>
    <property type="match status" value="1"/>
</dbReference>
<organism evidence="2 3">
    <name type="scientific">Caerostris extrusa</name>
    <name type="common">Bark spider</name>
    <name type="synonym">Caerostris bankana</name>
    <dbReference type="NCBI Taxonomy" id="172846"/>
    <lineage>
        <taxon>Eukaryota</taxon>
        <taxon>Metazoa</taxon>
        <taxon>Ecdysozoa</taxon>
        <taxon>Arthropoda</taxon>
        <taxon>Chelicerata</taxon>
        <taxon>Arachnida</taxon>
        <taxon>Araneae</taxon>
        <taxon>Araneomorphae</taxon>
        <taxon>Entelegynae</taxon>
        <taxon>Araneoidea</taxon>
        <taxon>Araneidae</taxon>
        <taxon>Caerostris</taxon>
    </lineage>
</organism>
<dbReference type="Proteomes" id="UP001054945">
    <property type="component" value="Unassembled WGS sequence"/>
</dbReference>
<dbReference type="AlphaFoldDB" id="A0AAV4RBX1"/>
<dbReference type="PROSITE" id="PS00061">
    <property type="entry name" value="ADH_SHORT"/>
    <property type="match status" value="1"/>
</dbReference>
<evidence type="ECO:0008006" key="4">
    <source>
        <dbReference type="Google" id="ProtNLM"/>
    </source>
</evidence>
<protein>
    <recommendedName>
        <fullName evidence="4">Dehydrogenase/reductase SDR family member 7</fullName>
    </recommendedName>
</protein>
<keyword evidence="3" id="KW-1185">Reference proteome</keyword>
<proteinExistence type="predicted"/>
<dbReference type="InterPro" id="IPR053011">
    <property type="entry name" value="SDR_family_member_7"/>
</dbReference>
<dbReference type="PRINTS" id="PR00081">
    <property type="entry name" value="GDHRDH"/>
</dbReference>
<reference evidence="2 3" key="1">
    <citation type="submission" date="2021-06" db="EMBL/GenBank/DDBJ databases">
        <title>Caerostris extrusa draft genome.</title>
        <authorList>
            <person name="Kono N."/>
            <person name="Arakawa K."/>
        </authorList>
    </citation>
    <scope>NUCLEOTIDE SEQUENCE [LARGE SCALE GENOMIC DNA]</scope>
</reference>
<sequence>MFLIIFTSVLVSIVLFLHYFFTKVDADLTLYVHDYLDNITKSLRGKVVWITGSSSGLESTWLKTKCIEIGLTEDDVFVLPFNMTDYDVHEECVRKVLQKFHKLDVLVNNAGRSQRASFDEIDIKVDKELFDVNVFSTLNLTRKVLPHFLENKAGHFVVTSSCVGKWVTASSASYTGSKHALHGYFETLRTEMTGKNIAITMLCPGPIFSHFLENAFTGATGQKFGQ</sequence>
<name>A0AAV4RBX1_CAEEX</name>
<dbReference type="Pfam" id="PF00106">
    <property type="entry name" value="adh_short"/>
    <property type="match status" value="1"/>
</dbReference>
<dbReference type="GO" id="GO:0016491">
    <property type="term" value="F:oxidoreductase activity"/>
    <property type="evidence" value="ECO:0007669"/>
    <property type="project" value="UniProtKB-KW"/>
</dbReference>
<keyword evidence="1" id="KW-0560">Oxidoreductase</keyword>
<dbReference type="PANTHER" id="PTHR44269">
    <property type="entry name" value="DEHYDROGENASE/REDUCTASE SDR FAMILY MEMBER 7-RELATED"/>
    <property type="match status" value="1"/>
</dbReference>
<dbReference type="EMBL" id="BPLR01007726">
    <property type="protein sequence ID" value="GIY19200.1"/>
    <property type="molecule type" value="Genomic_DNA"/>
</dbReference>
<dbReference type="InterPro" id="IPR002347">
    <property type="entry name" value="SDR_fam"/>
</dbReference>
<dbReference type="PANTHER" id="PTHR44269:SF1">
    <property type="entry name" value="DEHYDROGENASE_REDUCTASE SDR FAMILY MEMBER 7"/>
    <property type="match status" value="1"/>
</dbReference>
<evidence type="ECO:0000313" key="2">
    <source>
        <dbReference type="EMBL" id="GIY19200.1"/>
    </source>
</evidence>
<dbReference type="SUPFAM" id="SSF51735">
    <property type="entry name" value="NAD(P)-binding Rossmann-fold domains"/>
    <property type="match status" value="1"/>
</dbReference>
<dbReference type="InterPro" id="IPR036291">
    <property type="entry name" value="NAD(P)-bd_dom_sf"/>
</dbReference>
<dbReference type="InterPro" id="IPR020904">
    <property type="entry name" value="Sc_DH/Rdtase_CS"/>
</dbReference>
<accession>A0AAV4RBX1</accession>
<gene>
    <name evidence="2" type="primary">Dhrs7</name>
    <name evidence="2" type="ORF">CEXT_363831</name>
</gene>